<dbReference type="Proteomes" id="UP000789901">
    <property type="component" value="Unassembled WGS sequence"/>
</dbReference>
<comment type="caution">
    <text evidence="1">The sequence shown here is derived from an EMBL/GenBank/DDBJ whole genome shotgun (WGS) entry which is preliminary data.</text>
</comment>
<name>A0ABM8W702_GIGMA</name>
<accession>A0ABM8W702</accession>
<evidence type="ECO:0000313" key="1">
    <source>
        <dbReference type="EMBL" id="CAG8541976.1"/>
    </source>
</evidence>
<sequence length="100" mass="11568">GYEIDPNLDDFLKEIMLNNSLPWVPFNELKNVQEVYRGLFKIVYSAEWTYPYRLGVGIRKVKLDLVTGSAEADRHEILLNEVRLITSNVICMFALAKVLH</sequence>
<protein>
    <submittedName>
        <fullName evidence="1">15981_t:CDS:1</fullName>
    </submittedName>
</protein>
<keyword evidence="2" id="KW-1185">Reference proteome</keyword>
<feature type="non-terminal residue" evidence="1">
    <location>
        <position position="1"/>
    </location>
</feature>
<proteinExistence type="predicted"/>
<dbReference type="EMBL" id="CAJVQB010001591">
    <property type="protein sequence ID" value="CAG8541976.1"/>
    <property type="molecule type" value="Genomic_DNA"/>
</dbReference>
<reference evidence="1 2" key="1">
    <citation type="submission" date="2021-06" db="EMBL/GenBank/DDBJ databases">
        <authorList>
            <person name="Kallberg Y."/>
            <person name="Tangrot J."/>
            <person name="Rosling A."/>
        </authorList>
    </citation>
    <scope>NUCLEOTIDE SEQUENCE [LARGE SCALE GENOMIC DNA]</scope>
    <source>
        <strain evidence="1 2">120-4 pot B 10/14</strain>
    </source>
</reference>
<evidence type="ECO:0000313" key="2">
    <source>
        <dbReference type="Proteomes" id="UP000789901"/>
    </source>
</evidence>
<organism evidence="1 2">
    <name type="scientific">Gigaspora margarita</name>
    <dbReference type="NCBI Taxonomy" id="4874"/>
    <lineage>
        <taxon>Eukaryota</taxon>
        <taxon>Fungi</taxon>
        <taxon>Fungi incertae sedis</taxon>
        <taxon>Mucoromycota</taxon>
        <taxon>Glomeromycotina</taxon>
        <taxon>Glomeromycetes</taxon>
        <taxon>Diversisporales</taxon>
        <taxon>Gigasporaceae</taxon>
        <taxon>Gigaspora</taxon>
    </lineage>
</organism>
<gene>
    <name evidence="1" type="ORF">GMARGA_LOCUS4128</name>
</gene>